<dbReference type="GO" id="GO:0005634">
    <property type="term" value="C:nucleus"/>
    <property type="evidence" value="ECO:0007669"/>
    <property type="project" value="TreeGrafter"/>
</dbReference>
<evidence type="ECO:0000313" key="10">
    <source>
        <dbReference type="EMBL" id="KAF0301171.1"/>
    </source>
</evidence>
<gene>
    <name evidence="10" type="primary">PSMD13_1</name>
    <name evidence="10" type="ORF">FJT64_026487</name>
</gene>
<keyword evidence="5 10" id="KW-0647">Proteasome</keyword>
<accession>A0A6A4WGP4</accession>
<dbReference type="SMART" id="SM00088">
    <property type="entry name" value="PINT"/>
    <property type="match status" value="1"/>
</dbReference>
<protein>
    <recommendedName>
        <fullName evidence="4">26S proteasome non-ATPase regulatory subunit 13</fullName>
    </recommendedName>
    <alternativeName>
        <fullName evidence="6">26S proteasome regulatory subunit RPN9</fullName>
    </alternativeName>
    <alternativeName>
        <fullName evidence="8">26S proteasome regulatory subunit S11</fullName>
    </alternativeName>
    <alternativeName>
        <fullName evidence="7">26S proteasome regulatory subunit p40.5</fullName>
    </alternativeName>
</protein>
<keyword evidence="11" id="KW-1185">Reference proteome</keyword>
<dbReference type="InterPro" id="IPR035298">
    <property type="entry name" value="PSMD13"/>
</dbReference>
<dbReference type="GO" id="GO:0006511">
    <property type="term" value="P:ubiquitin-dependent protein catabolic process"/>
    <property type="evidence" value="ECO:0007669"/>
    <property type="project" value="TreeGrafter"/>
</dbReference>
<dbReference type="GO" id="GO:0008541">
    <property type="term" value="C:proteasome regulatory particle, lid subcomplex"/>
    <property type="evidence" value="ECO:0007669"/>
    <property type="project" value="TreeGrafter"/>
</dbReference>
<comment type="similarity">
    <text evidence="2">Belongs to the proteasome subunit S11 family.</text>
</comment>
<evidence type="ECO:0000313" key="11">
    <source>
        <dbReference type="Proteomes" id="UP000440578"/>
    </source>
</evidence>
<comment type="subunit">
    <text evidence="3">Component of the 19S proteasome regulatory particle complex. The 26S proteasome consists of a 20S core particle (CP) and two 19S regulatory subunits (RP). The regulatory particle is made of a lid composed of 9 subunits including PSMD13, a base containing 6 ATPases and few additional components.</text>
</comment>
<dbReference type="InterPro" id="IPR036390">
    <property type="entry name" value="WH_DNA-bd_sf"/>
</dbReference>
<evidence type="ECO:0000259" key="9">
    <source>
        <dbReference type="PROSITE" id="PS50250"/>
    </source>
</evidence>
<dbReference type="Proteomes" id="UP000440578">
    <property type="component" value="Unassembled WGS sequence"/>
</dbReference>
<dbReference type="Pfam" id="PF01399">
    <property type="entry name" value="PCI"/>
    <property type="match status" value="1"/>
</dbReference>
<dbReference type="GO" id="GO:0005198">
    <property type="term" value="F:structural molecule activity"/>
    <property type="evidence" value="ECO:0007669"/>
    <property type="project" value="TreeGrafter"/>
</dbReference>
<comment type="function">
    <text evidence="1">Component of the 26S proteasome, a multiprotein complex involved in the ATP-dependent degradation of ubiquitinated proteins. This complex plays a key role in the maintenance of protein homeostasis by removing misfolded or damaged proteins, which could impair cellular functions, and by removing proteins whose functions are no longer required. Therefore, the proteasome participates in numerous cellular processes, including cell cycle progression, apoptosis, or DNA damage repair.</text>
</comment>
<evidence type="ECO:0000256" key="4">
    <source>
        <dbReference type="ARBA" id="ARBA00015732"/>
    </source>
</evidence>
<dbReference type="Pfam" id="PF22037">
    <property type="entry name" value="PSD13_N"/>
    <property type="match status" value="1"/>
</dbReference>
<dbReference type="PANTHER" id="PTHR10539:SF0">
    <property type="entry name" value="26S PROTEASOME NON-ATPASE REGULATORY SUBUNIT 13"/>
    <property type="match status" value="1"/>
</dbReference>
<evidence type="ECO:0000256" key="7">
    <source>
        <dbReference type="ARBA" id="ARBA00031303"/>
    </source>
</evidence>
<dbReference type="SUPFAM" id="SSF46785">
    <property type="entry name" value="Winged helix' DNA-binding domain"/>
    <property type="match status" value="1"/>
</dbReference>
<evidence type="ECO:0000256" key="8">
    <source>
        <dbReference type="ARBA" id="ARBA00032323"/>
    </source>
</evidence>
<evidence type="ECO:0000256" key="2">
    <source>
        <dbReference type="ARBA" id="ARBA00006207"/>
    </source>
</evidence>
<proteinExistence type="inferred from homology"/>
<dbReference type="GO" id="GO:0005829">
    <property type="term" value="C:cytosol"/>
    <property type="evidence" value="ECO:0007669"/>
    <property type="project" value="TreeGrafter"/>
</dbReference>
<reference evidence="10 11" key="1">
    <citation type="submission" date="2019-07" db="EMBL/GenBank/DDBJ databases">
        <title>Draft genome assembly of a fouling barnacle, Amphibalanus amphitrite (Darwin, 1854): The first reference genome for Thecostraca.</title>
        <authorList>
            <person name="Kim W."/>
        </authorList>
    </citation>
    <scope>NUCLEOTIDE SEQUENCE [LARGE SCALE GENOMIC DNA]</scope>
    <source>
        <strain evidence="10">SNU_AA5</strain>
        <tissue evidence="10">Soma without cirri and trophi</tissue>
    </source>
</reference>
<dbReference type="PROSITE" id="PS50250">
    <property type="entry name" value="PCI"/>
    <property type="match status" value="1"/>
</dbReference>
<evidence type="ECO:0000256" key="1">
    <source>
        <dbReference type="ARBA" id="ARBA00002362"/>
    </source>
</evidence>
<feature type="domain" description="PCI" evidence="9">
    <location>
        <begin position="170"/>
        <end position="359"/>
    </location>
</feature>
<dbReference type="InterPro" id="IPR054179">
    <property type="entry name" value="PSD13_N"/>
</dbReference>
<dbReference type="PANTHER" id="PTHR10539">
    <property type="entry name" value="26S PROTEASOME NON-ATPASE REGULATORY SUBUNIT 13"/>
    <property type="match status" value="1"/>
</dbReference>
<sequence>MSSKALKYLADQQSSSKELSETWTKLEEYYNKKLWHQTTLLLLEVIKHPSLQKNDELLKLYRNFVADFENKMNHISLVEICGAAVKQIKDPAEAIAFIEKVETKVKATPEAVVLCKVVLGNIRLYSGNDAAGTKKLIEDVEPMVDDLARVSFIHGRFYLLASGYYKQAGMHAQYFRTALRFLGCTELDELEPVQKQEYAFYLALAALLGEGIYNFGELLAHPILQSLEGTSHAWLVELLLAFNTGDIATMERLRPQWEQQADLKARQLELRQKISLLALNGEHVSPAGTVRLLTPFRSPQMTFRRPALSRCVTFAEVAAETRLPEEEVELLVMKALAQNLVRGHIDQVDRTVNLVWVQPRVLDKNQLSSMIERLDVWCRDVQSMEMLLENKAHDILTY</sequence>
<comment type="caution">
    <text evidence="10">The sequence shown here is derived from an EMBL/GenBank/DDBJ whole genome shotgun (WGS) entry which is preliminary data.</text>
</comment>
<dbReference type="EMBL" id="VIIS01001193">
    <property type="protein sequence ID" value="KAF0301171.1"/>
    <property type="molecule type" value="Genomic_DNA"/>
</dbReference>
<name>A0A6A4WGP4_AMPAM</name>
<evidence type="ECO:0000256" key="6">
    <source>
        <dbReference type="ARBA" id="ARBA00029749"/>
    </source>
</evidence>
<evidence type="ECO:0000256" key="3">
    <source>
        <dbReference type="ARBA" id="ARBA00011441"/>
    </source>
</evidence>
<organism evidence="10 11">
    <name type="scientific">Amphibalanus amphitrite</name>
    <name type="common">Striped barnacle</name>
    <name type="synonym">Balanus amphitrite</name>
    <dbReference type="NCBI Taxonomy" id="1232801"/>
    <lineage>
        <taxon>Eukaryota</taxon>
        <taxon>Metazoa</taxon>
        <taxon>Ecdysozoa</taxon>
        <taxon>Arthropoda</taxon>
        <taxon>Crustacea</taxon>
        <taxon>Multicrustacea</taxon>
        <taxon>Cirripedia</taxon>
        <taxon>Thoracica</taxon>
        <taxon>Thoracicalcarea</taxon>
        <taxon>Balanomorpha</taxon>
        <taxon>Balanoidea</taxon>
        <taxon>Balanidae</taxon>
        <taxon>Amphibalaninae</taxon>
        <taxon>Amphibalanus</taxon>
    </lineage>
</organism>
<dbReference type="OrthoDB" id="1093at2759"/>
<evidence type="ECO:0000256" key="5">
    <source>
        <dbReference type="ARBA" id="ARBA00022942"/>
    </source>
</evidence>
<dbReference type="AlphaFoldDB" id="A0A6A4WGP4"/>
<dbReference type="InterPro" id="IPR000717">
    <property type="entry name" value="PCI_dom"/>
</dbReference>